<comment type="caution">
    <text evidence="9">The sequence shown here is derived from an EMBL/GenBank/DDBJ whole genome shotgun (WGS) entry which is preliminary data.</text>
</comment>
<dbReference type="InterPro" id="IPR036554">
    <property type="entry name" value="GHMP_kinase_C_sf"/>
</dbReference>
<evidence type="ECO:0000313" key="10">
    <source>
        <dbReference type="Proteomes" id="UP001195483"/>
    </source>
</evidence>
<dbReference type="FunFam" id="3.30.230.10:FF:000023">
    <property type="entry name" value="Putative N-acetylgalactosamine kinase"/>
    <property type="match status" value="1"/>
</dbReference>
<dbReference type="InterPro" id="IPR013750">
    <property type="entry name" value="GHMP_kinase_C_dom"/>
</dbReference>
<evidence type="ECO:0008006" key="11">
    <source>
        <dbReference type="Google" id="ProtNLM"/>
    </source>
</evidence>
<evidence type="ECO:0000313" key="9">
    <source>
        <dbReference type="EMBL" id="KAK3584616.1"/>
    </source>
</evidence>
<reference evidence="9" key="1">
    <citation type="journal article" date="2021" name="Genome Biol. Evol.">
        <title>A High-Quality Reference Genome for a Parasitic Bivalve with Doubly Uniparental Inheritance (Bivalvia: Unionida).</title>
        <authorList>
            <person name="Smith C.H."/>
        </authorList>
    </citation>
    <scope>NUCLEOTIDE SEQUENCE</scope>
    <source>
        <strain evidence="9">CHS0354</strain>
    </source>
</reference>
<dbReference type="InterPro" id="IPR014721">
    <property type="entry name" value="Ribsml_uS5_D2-typ_fold_subgr"/>
</dbReference>
<dbReference type="Gene3D" id="1.20.1440.340">
    <property type="match status" value="1"/>
</dbReference>
<dbReference type="Pfam" id="PF10509">
    <property type="entry name" value="GalKase_gal_bdg"/>
    <property type="match status" value="1"/>
</dbReference>
<dbReference type="InterPro" id="IPR000705">
    <property type="entry name" value="Galactokinase"/>
</dbReference>
<dbReference type="FunFam" id="1.20.1440.340:FF:000001">
    <property type="entry name" value="N-acetylgalactosamine kinase isoform 2"/>
    <property type="match status" value="1"/>
</dbReference>
<dbReference type="InterPro" id="IPR006203">
    <property type="entry name" value="GHMP_knse_ATP-bd_CS"/>
</dbReference>
<proteinExistence type="inferred from homology"/>
<feature type="domain" description="GHMP kinase C-terminal" evidence="7">
    <location>
        <begin position="358"/>
        <end position="430"/>
    </location>
</feature>
<reference evidence="9" key="3">
    <citation type="submission" date="2023-05" db="EMBL/GenBank/DDBJ databases">
        <authorList>
            <person name="Smith C.H."/>
        </authorList>
    </citation>
    <scope>NUCLEOTIDE SEQUENCE</scope>
    <source>
        <strain evidence="9">CHS0354</strain>
        <tissue evidence="9">Mantle</tissue>
    </source>
</reference>
<dbReference type="PROSITE" id="PS00106">
    <property type="entry name" value="GALACTOKINASE"/>
    <property type="match status" value="1"/>
</dbReference>
<dbReference type="GO" id="GO:0005829">
    <property type="term" value="C:cytosol"/>
    <property type="evidence" value="ECO:0007669"/>
    <property type="project" value="TreeGrafter"/>
</dbReference>
<dbReference type="Proteomes" id="UP001195483">
    <property type="component" value="Unassembled WGS sequence"/>
</dbReference>
<dbReference type="Pfam" id="PF08544">
    <property type="entry name" value="GHMP_kinases_C"/>
    <property type="match status" value="1"/>
</dbReference>
<dbReference type="Pfam" id="PF00288">
    <property type="entry name" value="GHMP_kinases_N"/>
    <property type="match status" value="1"/>
</dbReference>
<dbReference type="NCBIfam" id="TIGR00131">
    <property type="entry name" value="gal_kin"/>
    <property type="match status" value="1"/>
</dbReference>
<dbReference type="SUPFAM" id="SSF54211">
    <property type="entry name" value="Ribosomal protein S5 domain 2-like"/>
    <property type="match status" value="1"/>
</dbReference>
<dbReference type="PANTHER" id="PTHR10457:SF7">
    <property type="entry name" value="GALACTOKINASE-RELATED"/>
    <property type="match status" value="1"/>
</dbReference>
<dbReference type="PANTHER" id="PTHR10457">
    <property type="entry name" value="MEVALONATE KINASE/GALACTOKINASE"/>
    <property type="match status" value="1"/>
</dbReference>
<feature type="domain" description="GHMP kinase N-terminal" evidence="6">
    <location>
        <begin position="110"/>
        <end position="197"/>
    </location>
</feature>
<sequence>MADLPPTVEAVFPLKEIDRYGNIKKQFENKFGHSPQFFARAPGRVNLIGEHIDYCGYGVLPMAIEQDIIIAASTNDKKMLYLSNTDSSYKDFQCDIQNFDINKTDPQWFNYFLCGLQGMTEHLGLTNPRGLNCMMDGTVPKSAGLSSSSALVCCSALTVMHANGLSCSRRDLADLCASCERYIGTQGGGMDQAISFMAEAGSAKKIDFNPLREQNVTLPDGVTFVISNCCVELNKAATSHFNTRVVECRIASQILAKSQSLNWRDYKRFGEVQEKLGLTLEDAVGLVKQVLHPEPYSKSEVCQILDVSPEELAQTSLSSNTLSVESFKLYDRATHVFSEADRVQKFKEICDTRPVEAAEKLGQLMNYSHASCRDLYECSCPELDKLVDVCVNSGALGSRLTGAGWGGCAVSMVPTNQLDSFLERVTTDYYQKTSRGNKVKEALFATQPGSGAAIYTV</sequence>
<dbReference type="EMBL" id="JAEAOA010000372">
    <property type="protein sequence ID" value="KAK3584616.1"/>
    <property type="molecule type" value="Genomic_DNA"/>
</dbReference>
<organism evidence="9 10">
    <name type="scientific">Potamilus streckersoni</name>
    <dbReference type="NCBI Taxonomy" id="2493646"/>
    <lineage>
        <taxon>Eukaryota</taxon>
        <taxon>Metazoa</taxon>
        <taxon>Spiralia</taxon>
        <taxon>Lophotrochozoa</taxon>
        <taxon>Mollusca</taxon>
        <taxon>Bivalvia</taxon>
        <taxon>Autobranchia</taxon>
        <taxon>Heteroconchia</taxon>
        <taxon>Palaeoheterodonta</taxon>
        <taxon>Unionida</taxon>
        <taxon>Unionoidea</taxon>
        <taxon>Unionidae</taxon>
        <taxon>Ambleminae</taxon>
        <taxon>Lampsilini</taxon>
        <taxon>Potamilus</taxon>
    </lineage>
</organism>
<dbReference type="InterPro" id="IPR019539">
    <property type="entry name" value="GalKase_N"/>
</dbReference>
<dbReference type="GO" id="GO:0006012">
    <property type="term" value="P:galactose metabolic process"/>
    <property type="evidence" value="ECO:0007669"/>
    <property type="project" value="InterPro"/>
</dbReference>
<dbReference type="GO" id="GO:0004335">
    <property type="term" value="F:galactokinase activity"/>
    <property type="evidence" value="ECO:0007669"/>
    <property type="project" value="InterPro"/>
</dbReference>
<comment type="similarity">
    <text evidence="1">Belongs to the GHMP kinase family. GalK subfamily.</text>
</comment>
<dbReference type="InterPro" id="IPR006204">
    <property type="entry name" value="GHMP_kinase_N_dom"/>
</dbReference>
<evidence type="ECO:0000256" key="5">
    <source>
        <dbReference type="ARBA" id="ARBA00022840"/>
    </source>
</evidence>
<dbReference type="InterPro" id="IPR020568">
    <property type="entry name" value="Ribosomal_Su5_D2-typ_SF"/>
</dbReference>
<evidence type="ECO:0000256" key="4">
    <source>
        <dbReference type="ARBA" id="ARBA00022777"/>
    </source>
</evidence>
<dbReference type="AlphaFoldDB" id="A0AAE0S3D3"/>
<dbReference type="PRINTS" id="PR00959">
    <property type="entry name" value="MEVGALKINASE"/>
</dbReference>
<dbReference type="PRINTS" id="PR00473">
    <property type="entry name" value="GALCTOKINASE"/>
</dbReference>
<gene>
    <name evidence="9" type="ORF">CHS0354_005209</name>
</gene>
<dbReference type="PROSITE" id="PS00627">
    <property type="entry name" value="GHMP_KINASES_ATP"/>
    <property type="match status" value="1"/>
</dbReference>
<evidence type="ECO:0000256" key="2">
    <source>
        <dbReference type="ARBA" id="ARBA00022679"/>
    </source>
</evidence>
<dbReference type="InterPro" id="IPR019741">
    <property type="entry name" value="Galactokinase_CS"/>
</dbReference>
<dbReference type="Gene3D" id="3.30.230.10">
    <property type="match status" value="1"/>
</dbReference>
<keyword evidence="5" id="KW-0067">ATP-binding</keyword>
<keyword evidence="3" id="KW-0547">Nucleotide-binding</keyword>
<evidence type="ECO:0000259" key="8">
    <source>
        <dbReference type="Pfam" id="PF10509"/>
    </source>
</evidence>
<evidence type="ECO:0000259" key="7">
    <source>
        <dbReference type="Pfam" id="PF08544"/>
    </source>
</evidence>
<dbReference type="Gene3D" id="3.30.70.3170">
    <property type="match status" value="1"/>
</dbReference>
<keyword evidence="10" id="KW-1185">Reference proteome</keyword>
<reference evidence="9" key="2">
    <citation type="journal article" date="2021" name="Genome Biol. Evol.">
        <title>Developing a high-quality reference genome for a parasitic bivalve with doubly uniparental inheritance (Bivalvia: Unionida).</title>
        <authorList>
            <person name="Smith C.H."/>
        </authorList>
    </citation>
    <scope>NUCLEOTIDE SEQUENCE</scope>
    <source>
        <strain evidence="9">CHS0354</strain>
        <tissue evidence="9">Mantle</tissue>
    </source>
</reference>
<name>A0AAE0S3D3_9BIVA</name>
<protein>
    <recommendedName>
        <fullName evidence="11">N-acetylgalactosamine kinase</fullName>
    </recommendedName>
</protein>
<evidence type="ECO:0000256" key="3">
    <source>
        <dbReference type="ARBA" id="ARBA00022741"/>
    </source>
</evidence>
<evidence type="ECO:0000256" key="1">
    <source>
        <dbReference type="ARBA" id="ARBA00006566"/>
    </source>
</evidence>
<dbReference type="InterPro" id="IPR006206">
    <property type="entry name" value="Mevalonate/galactokinase"/>
</dbReference>
<dbReference type="PIRSF" id="PIRSF000530">
    <property type="entry name" value="Galactokinase"/>
    <property type="match status" value="1"/>
</dbReference>
<accession>A0AAE0S3D3</accession>
<keyword evidence="2" id="KW-0808">Transferase</keyword>
<feature type="domain" description="Galactokinase N-terminal" evidence="8">
    <location>
        <begin position="25"/>
        <end position="73"/>
    </location>
</feature>
<dbReference type="GO" id="GO:0005524">
    <property type="term" value="F:ATP binding"/>
    <property type="evidence" value="ECO:0007669"/>
    <property type="project" value="UniProtKB-KW"/>
</dbReference>
<evidence type="ECO:0000259" key="6">
    <source>
        <dbReference type="Pfam" id="PF00288"/>
    </source>
</evidence>
<keyword evidence="4" id="KW-0418">Kinase</keyword>
<dbReference type="SUPFAM" id="SSF55060">
    <property type="entry name" value="GHMP Kinase, C-terminal domain"/>
    <property type="match status" value="1"/>
</dbReference>